<evidence type="ECO:0000259" key="5">
    <source>
        <dbReference type="SMART" id="SM00646"/>
    </source>
</evidence>
<feature type="signal peptide" evidence="4">
    <location>
        <begin position="1"/>
        <end position="28"/>
    </location>
</feature>
<dbReference type="InterPro" id="IPR050695">
    <property type="entry name" value="N-acetylmuramoyl_amidase_3"/>
</dbReference>
<reference evidence="6 7" key="1">
    <citation type="submission" date="2007-10" db="EMBL/GenBank/DDBJ databases">
        <title>Complete sequence of Desulfococcus oleovorans Hxd3.</title>
        <authorList>
            <consortium name="US DOE Joint Genome Institute"/>
            <person name="Copeland A."/>
            <person name="Lucas S."/>
            <person name="Lapidus A."/>
            <person name="Barry K."/>
            <person name="Glavina del Rio T."/>
            <person name="Dalin E."/>
            <person name="Tice H."/>
            <person name="Pitluck S."/>
            <person name="Kiss H."/>
            <person name="Brettin T."/>
            <person name="Bruce D."/>
            <person name="Detter J.C."/>
            <person name="Han C."/>
            <person name="Schmutz J."/>
            <person name="Larimer F."/>
            <person name="Land M."/>
            <person name="Hauser L."/>
            <person name="Kyrpides N."/>
            <person name="Kim E."/>
            <person name="Wawrik B."/>
            <person name="Richardson P."/>
        </authorList>
    </citation>
    <scope>NUCLEOTIDE SEQUENCE [LARGE SCALE GENOMIC DNA]</scope>
    <source>
        <strain evidence="7">DSM 6200 / JCM 39069 / Hxd3</strain>
    </source>
</reference>
<comment type="catalytic activity">
    <reaction evidence="1">
        <text>Hydrolyzes the link between N-acetylmuramoyl residues and L-amino acid residues in certain cell-wall glycopeptides.</text>
        <dbReference type="EC" id="3.5.1.28"/>
    </reaction>
</comment>
<dbReference type="OrthoDB" id="9806267at2"/>
<dbReference type="CDD" id="cd02696">
    <property type="entry name" value="MurNAc-LAA"/>
    <property type="match status" value="1"/>
</dbReference>
<keyword evidence="4" id="KW-0732">Signal</keyword>
<sequence length="667" mass="73865">MICRKRASFVMILGCVAAVFFSCASSSANLKTRFFEAENCYADLSQNPSRQQYRSYWQRCINAFLDVYEQDPAGPWAAAGLYRAGLLYTEMYKHSYRSADLQEAADLFNRIVHRFPDSAYSARAKEQLAGLSGKTTVVKTPATAPPSPSPSEDKIKARYFEAEGCYSDLANAPRRQKYRSYWQTCIDGFYDVYKSDPTGPWAAAGLYMAGKLQTELYKHSYRQADQDRGVELLQQVVREFPQSAYNEKAVAVLGGISGASPLVVSDAVSPDDPADDPYCMPPPETTPAPPGPAIVEGLRFWSNPAYTRVVIDTNKQVEYNHNLLKHDPRQGKPQRLYVDLAQSRLGKDMSRSIPVDDNLLKDIRAGQFTTDTVRVVVDIKSFEDYDVFYLQNPFRIVIDVRGENGDKAQVARAPDEVLPPSTGPKSLAEQLSLGVRRIVIDAGHGGKDGGAPGYRKGVHEKAVTLSLARKLADQIRREIGCEVILTRTSDTFLTLEERTAIANTRNADLFISIHTNACRSNNAYGIETYILNIATDEEAMEVAARENATSTKNISDLQVILQDLMQNTKINESSRLAGFVQGSLVGNLKKSYSRIKDKGVKQAPFYVLLGAQMPAVLIETGFISDKTECGRLIDGSYQDKVCEGIVRGIKEYMRHTKMAAFSPGGDG</sequence>
<dbReference type="Gene3D" id="2.60.40.3500">
    <property type="match status" value="1"/>
</dbReference>
<dbReference type="PROSITE" id="PS51257">
    <property type="entry name" value="PROKAR_LIPOPROTEIN"/>
    <property type="match status" value="1"/>
</dbReference>
<evidence type="ECO:0000256" key="2">
    <source>
        <dbReference type="ARBA" id="ARBA00011901"/>
    </source>
</evidence>
<dbReference type="Gene3D" id="1.25.40.10">
    <property type="entry name" value="Tetratricopeptide repeat domain"/>
    <property type="match status" value="1"/>
</dbReference>
<evidence type="ECO:0000313" key="6">
    <source>
        <dbReference type="EMBL" id="ABW66934.1"/>
    </source>
</evidence>
<dbReference type="eggNOG" id="COG0860">
    <property type="taxonomic scope" value="Bacteria"/>
</dbReference>
<dbReference type="RefSeq" id="WP_012174552.1">
    <property type="nucleotide sequence ID" value="NC_009943.1"/>
</dbReference>
<dbReference type="AlphaFoldDB" id="A8ZXH6"/>
<dbReference type="GO" id="GO:0009253">
    <property type="term" value="P:peptidoglycan catabolic process"/>
    <property type="evidence" value="ECO:0007669"/>
    <property type="project" value="InterPro"/>
</dbReference>
<protein>
    <recommendedName>
        <fullName evidence="2">N-acetylmuramoyl-L-alanine amidase</fullName>
        <ecNumber evidence="2">3.5.1.28</ecNumber>
    </recommendedName>
</protein>
<dbReference type="Pfam" id="PF11741">
    <property type="entry name" value="AMIN"/>
    <property type="match status" value="1"/>
</dbReference>
<dbReference type="KEGG" id="dol:Dole_1127"/>
<dbReference type="PANTHER" id="PTHR30404:SF0">
    <property type="entry name" value="N-ACETYLMURAMOYL-L-ALANINE AMIDASE AMIC"/>
    <property type="match status" value="1"/>
</dbReference>
<dbReference type="InterPro" id="IPR019734">
    <property type="entry name" value="TPR_rpt"/>
</dbReference>
<keyword evidence="7" id="KW-1185">Reference proteome</keyword>
<evidence type="ECO:0000256" key="1">
    <source>
        <dbReference type="ARBA" id="ARBA00001561"/>
    </source>
</evidence>
<dbReference type="PANTHER" id="PTHR30404">
    <property type="entry name" value="N-ACETYLMURAMOYL-L-ALANINE AMIDASE"/>
    <property type="match status" value="1"/>
</dbReference>
<dbReference type="FunFam" id="3.40.630.40:FF:000005">
    <property type="entry name" value="N-acetylmuramoyl-L-alanine amidase (AmiA)"/>
    <property type="match status" value="1"/>
</dbReference>
<accession>A8ZXH6</accession>
<dbReference type="HOGENOM" id="CLU_014322_11_0_7"/>
<gene>
    <name evidence="6" type="ordered locus">Dole_1127</name>
</gene>
<feature type="chain" id="PRO_5002734933" description="N-acetylmuramoyl-L-alanine amidase" evidence="4">
    <location>
        <begin position="29"/>
        <end position="667"/>
    </location>
</feature>
<evidence type="ECO:0000256" key="4">
    <source>
        <dbReference type="SAM" id="SignalP"/>
    </source>
</evidence>
<dbReference type="Proteomes" id="UP000008561">
    <property type="component" value="Chromosome"/>
</dbReference>
<dbReference type="SUPFAM" id="SSF53187">
    <property type="entry name" value="Zn-dependent exopeptidases"/>
    <property type="match status" value="1"/>
</dbReference>
<organism evidence="6 7">
    <name type="scientific">Desulfosudis oleivorans (strain DSM 6200 / JCM 39069 / Hxd3)</name>
    <name type="common">Desulfococcus oleovorans</name>
    <dbReference type="NCBI Taxonomy" id="96561"/>
    <lineage>
        <taxon>Bacteria</taxon>
        <taxon>Pseudomonadati</taxon>
        <taxon>Thermodesulfobacteriota</taxon>
        <taxon>Desulfobacteria</taxon>
        <taxon>Desulfobacterales</taxon>
        <taxon>Desulfosudaceae</taxon>
        <taxon>Desulfosudis</taxon>
    </lineage>
</organism>
<dbReference type="InterPro" id="IPR011990">
    <property type="entry name" value="TPR-like_helical_dom_sf"/>
</dbReference>
<dbReference type="InterPro" id="IPR002508">
    <property type="entry name" value="MurNAc-LAA_cat"/>
</dbReference>
<dbReference type="Gene3D" id="3.40.630.40">
    <property type="entry name" value="Zn-dependent exopeptidases"/>
    <property type="match status" value="1"/>
</dbReference>
<dbReference type="InterPro" id="IPR021731">
    <property type="entry name" value="AMIN_dom"/>
</dbReference>
<proteinExistence type="predicted"/>
<dbReference type="EC" id="3.5.1.28" evidence="2"/>
<dbReference type="Pfam" id="PF01520">
    <property type="entry name" value="Amidase_3"/>
    <property type="match status" value="1"/>
</dbReference>
<dbReference type="STRING" id="96561.Dole_1127"/>
<dbReference type="GO" id="GO:0030288">
    <property type="term" value="C:outer membrane-bounded periplasmic space"/>
    <property type="evidence" value="ECO:0007669"/>
    <property type="project" value="TreeGrafter"/>
</dbReference>
<dbReference type="SMART" id="SM00646">
    <property type="entry name" value="Ami_3"/>
    <property type="match status" value="1"/>
</dbReference>
<dbReference type="GO" id="GO:0008745">
    <property type="term" value="F:N-acetylmuramoyl-L-alanine amidase activity"/>
    <property type="evidence" value="ECO:0007669"/>
    <property type="project" value="UniProtKB-EC"/>
</dbReference>
<evidence type="ECO:0000256" key="3">
    <source>
        <dbReference type="ARBA" id="ARBA00022801"/>
    </source>
</evidence>
<name>A8ZXH6_DESOH</name>
<feature type="domain" description="MurNAc-LAA" evidence="5">
    <location>
        <begin position="499"/>
        <end position="650"/>
    </location>
</feature>
<keyword evidence="3 6" id="KW-0378">Hydrolase</keyword>
<dbReference type="Pfam" id="PF13174">
    <property type="entry name" value="TPR_6"/>
    <property type="match status" value="2"/>
</dbReference>
<evidence type="ECO:0000313" key="7">
    <source>
        <dbReference type="Proteomes" id="UP000008561"/>
    </source>
</evidence>
<dbReference type="EMBL" id="CP000859">
    <property type="protein sequence ID" value="ABW66934.1"/>
    <property type="molecule type" value="Genomic_DNA"/>
</dbReference>